<keyword evidence="2" id="KW-0812">Transmembrane</keyword>
<evidence type="ECO:0000313" key="3">
    <source>
        <dbReference type="EMBL" id="EYB98049.1"/>
    </source>
</evidence>
<name>A0A016T643_9BILA</name>
<feature type="transmembrane region" description="Helical" evidence="2">
    <location>
        <begin position="166"/>
        <end position="185"/>
    </location>
</feature>
<feature type="region of interest" description="Disordered" evidence="1">
    <location>
        <begin position="125"/>
        <end position="156"/>
    </location>
</feature>
<proteinExistence type="predicted"/>
<comment type="caution">
    <text evidence="3">The sequence shown here is derived from an EMBL/GenBank/DDBJ whole genome shotgun (WGS) entry which is preliminary data.</text>
</comment>
<evidence type="ECO:0000313" key="4">
    <source>
        <dbReference type="Proteomes" id="UP000024635"/>
    </source>
</evidence>
<dbReference type="OrthoDB" id="5867382at2759"/>
<dbReference type="EMBL" id="JARK01001470">
    <property type="protein sequence ID" value="EYB98049.1"/>
    <property type="molecule type" value="Genomic_DNA"/>
</dbReference>
<accession>A0A016T643</accession>
<reference evidence="4" key="1">
    <citation type="journal article" date="2015" name="Nat. Genet.">
        <title>The genome and transcriptome of the zoonotic hookworm Ancylostoma ceylanicum identify infection-specific gene families.</title>
        <authorList>
            <person name="Schwarz E.M."/>
            <person name="Hu Y."/>
            <person name="Antoshechkin I."/>
            <person name="Miller M.M."/>
            <person name="Sternberg P.W."/>
            <person name="Aroian R.V."/>
        </authorList>
    </citation>
    <scope>NUCLEOTIDE SEQUENCE</scope>
    <source>
        <strain evidence="4">HY135</strain>
    </source>
</reference>
<dbReference type="Proteomes" id="UP000024635">
    <property type="component" value="Unassembled WGS sequence"/>
</dbReference>
<dbReference type="AlphaFoldDB" id="A0A016T643"/>
<evidence type="ECO:0000256" key="2">
    <source>
        <dbReference type="SAM" id="Phobius"/>
    </source>
</evidence>
<gene>
    <name evidence="3" type="primary">Acey_s0134.g1821</name>
    <name evidence="3" type="synonym">Acey-B0495.9</name>
    <name evidence="3" type="ORF">Y032_0134g1821</name>
</gene>
<protein>
    <submittedName>
        <fullName evidence="3">Uncharacterized protein</fullName>
    </submittedName>
</protein>
<keyword evidence="2" id="KW-0472">Membrane</keyword>
<organism evidence="3 4">
    <name type="scientific">Ancylostoma ceylanicum</name>
    <dbReference type="NCBI Taxonomy" id="53326"/>
    <lineage>
        <taxon>Eukaryota</taxon>
        <taxon>Metazoa</taxon>
        <taxon>Ecdysozoa</taxon>
        <taxon>Nematoda</taxon>
        <taxon>Chromadorea</taxon>
        <taxon>Rhabditida</taxon>
        <taxon>Rhabditina</taxon>
        <taxon>Rhabditomorpha</taxon>
        <taxon>Strongyloidea</taxon>
        <taxon>Ancylostomatidae</taxon>
        <taxon>Ancylostomatinae</taxon>
        <taxon>Ancylostoma</taxon>
    </lineage>
</organism>
<evidence type="ECO:0000256" key="1">
    <source>
        <dbReference type="SAM" id="MobiDB-lite"/>
    </source>
</evidence>
<sequence length="339" mass="38449">MTDHFASCRQAFARQLVDKKRRKQIVKKFLAKQVSDSIRHLILGLLILSAEPILSILFTEMLLALLRVPWPGALTRRLFSRLPSAIIQGKPVVDCSRSGYLVLCKDVVFVDKFAVRWIRSRDNGRDHDRHVHEKESSSTEQSEEPTNANEPDQKKPKVDPALLRKLRIYVLVVGCLSFVMSFLILSQMATGQAEIGGMQPEFLSRQGIDMKSFLEKYLRAGEVRRIVFCPDYSRAVAFLYEGAIIDGKKVHEPVVVVAYPKDAQQFWADIRKEEEDMGISVSDGVHIDMYRGMTTFRVIELMIGVLIIAWLGTQYGRLIRQRLLANKQKKSGNGGGDSK</sequence>
<feature type="compositionally biased region" description="Basic and acidic residues" evidence="1">
    <location>
        <begin position="125"/>
        <end position="137"/>
    </location>
</feature>
<keyword evidence="2" id="KW-1133">Transmembrane helix</keyword>
<dbReference type="STRING" id="53326.A0A016T643"/>
<feature type="transmembrane region" description="Helical" evidence="2">
    <location>
        <begin position="298"/>
        <end position="319"/>
    </location>
</feature>
<keyword evidence="4" id="KW-1185">Reference proteome</keyword>